<evidence type="ECO:0000313" key="12">
    <source>
        <dbReference type="Proteomes" id="UP001201273"/>
    </source>
</evidence>
<feature type="transmembrane region" description="Helical" evidence="9">
    <location>
        <begin position="92"/>
        <end position="115"/>
    </location>
</feature>
<keyword evidence="12" id="KW-1185">Reference proteome</keyword>
<accession>A0ABS8W8T4</accession>
<evidence type="ECO:0000256" key="8">
    <source>
        <dbReference type="ARBA" id="ARBA00023136"/>
    </source>
</evidence>
<dbReference type="PROSITE" id="PS50928">
    <property type="entry name" value="ABC_TM1"/>
    <property type="match status" value="1"/>
</dbReference>
<dbReference type="Proteomes" id="UP001201273">
    <property type="component" value="Unassembled WGS sequence"/>
</dbReference>
<keyword evidence="8 9" id="KW-0472">Membrane</keyword>
<keyword evidence="4" id="KW-1003">Cell membrane</keyword>
<name>A0ABS8W8T4_9GAMM</name>
<comment type="similarity">
    <text evidence="2">Belongs to the binding-protein-dependent transport system permease family. HisMQ subfamily.</text>
</comment>
<dbReference type="EMBL" id="JAIMJA010000003">
    <property type="protein sequence ID" value="MCE2593966.1"/>
    <property type="molecule type" value="Genomic_DNA"/>
</dbReference>
<keyword evidence="5 9" id="KW-0812">Transmembrane</keyword>
<dbReference type="InterPro" id="IPR010065">
    <property type="entry name" value="AA_ABC_transptr_permease_3TM"/>
</dbReference>
<gene>
    <name evidence="11" type="ORF">K6Y31_03950</name>
</gene>
<comment type="caution">
    <text evidence="11">The sequence shown here is derived from an EMBL/GenBank/DDBJ whole genome shotgun (WGS) entry which is preliminary data.</text>
</comment>
<dbReference type="Gene3D" id="1.10.3720.10">
    <property type="entry name" value="MetI-like"/>
    <property type="match status" value="1"/>
</dbReference>
<dbReference type="Pfam" id="PF00528">
    <property type="entry name" value="BPD_transp_1"/>
    <property type="match status" value="1"/>
</dbReference>
<sequence>MMSNHEFVPYDILVLLSGISVSLYVFIISTVLGCAMGIALALTRHYRFPVLSQASTFTSEFLKNSPVLVQLFLIYFGLPIFLGINLTATEAAVITLTGNTAAFVSVIVVSAIASIDKGQIESARSFGLSEVKILSKIITPQALLVAIAPLIGLAVNQLQVTSLISVIGVMDITKVGQILNQRTWQPFVVWPVIGMTYFLLSFLLAKVGKRIENKLKQHQHWENI</sequence>
<dbReference type="NCBIfam" id="TIGR01726">
    <property type="entry name" value="HEQRo_perm_3TM"/>
    <property type="match status" value="1"/>
</dbReference>
<dbReference type="SUPFAM" id="SSF161098">
    <property type="entry name" value="MetI-like"/>
    <property type="match status" value="1"/>
</dbReference>
<evidence type="ECO:0000259" key="10">
    <source>
        <dbReference type="PROSITE" id="PS50928"/>
    </source>
</evidence>
<keyword evidence="7 9" id="KW-1133">Transmembrane helix</keyword>
<feature type="transmembrane region" description="Helical" evidence="9">
    <location>
        <begin position="67"/>
        <end position="86"/>
    </location>
</feature>
<dbReference type="InterPro" id="IPR035906">
    <property type="entry name" value="MetI-like_sf"/>
</dbReference>
<feature type="transmembrane region" description="Helical" evidence="9">
    <location>
        <begin position="142"/>
        <end position="167"/>
    </location>
</feature>
<evidence type="ECO:0000256" key="3">
    <source>
        <dbReference type="ARBA" id="ARBA00022448"/>
    </source>
</evidence>
<reference evidence="11 12" key="1">
    <citation type="journal article" date="2022" name="Environ. Microbiol. Rep.">
        <title>Eco-phylogenetic analyses reveal divergent evolution of vitamin B12 metabolism in the marine bacterial family 'Psychromonadaceae'.</title>
        <authorList>
            <person name="Jin X."/>
            <person name="Yang Y."/>
            <person name="Cao H."/>
            <person name="Gao B."/>
            <person name="Zhao Z."/>
        </authorList>
    </citation>
    <scope>NUCLEOTIDE SEQUENCE [LARGE SCALE GENOMIC DNA]</scope>
    <source>
        <strain evidence="11 12">MKS20</strain>
    </source>
</reference>
<feature type="transmembrane region" description="Helical" evidence="9">
    <location>
        <begin position="12"/>
        <end position="42"/>
    </location>
</feature>
<evidence type="ECO:0000256" key="6">
    <source>
        <dbReference type="ARBA" id="ARBA00022970"/>
    </source>
</evidence>
<dbReference type="InterPro" id="IPR000515">
    <property type="entry name" value="MetI-like"/>
</dbReference>
<evidence type="ECO:0000256" key="9">
    <source>
        <dbReference type="RuleBase" id="RU363032"/>
    </source>
</evidence>
<feature type="transmembrane region" description="Helical" evidence="9">
    <location>
        <begin position="187"/>
        <end position="205"/>
    </location>
</feature>
<keyword evidence="6" id="KW-0029">Amino-acid transport</keyword>
<evidence type="ECO:0000256" key="5">
    <source>
        <dbReference type="ARBA" id="ARBA00022692"/>
    </source>
</evidence>
<proteinExistence type="inferred from homology"/>
<dbReference type="RefSeq" id="WP_233051549.1">
    <property type="nucleotide sequence ID" value="NZ_JAIMJA010000003.1"/>
</dbReference>
<dbReference type="PANTHER" id="PTHR30614:SF0">
    <property type="entry name" value="L-CYSTINE TRANSPORT SYSTEM PERMEASE PROTEIN TCYL"/>
    <property type="match status" value="1"/>
</dbReference>
<evidence type="ECO:0000313" key="11">
    <source>
        <dbReference type="EMBL" id="MCE2593966.1"/>
    </source>
</evidence>
<comment type="subcellular location">
    <subcellularLocation>
        <location evidence="1">Cell inner membrane</location>
        <topology evidence="1">Multi-pass membrane protein</topology>
    </subcellularLocation>
    <subcellularLocation>
        <location evidence="9">Cell membrane</location>
        <topology evidence="9">Multi-pass membrane protein</topology>
    </subcellularLocation>
</comment>
<evidence type="ECO:0000256" key="4">
    <source>
        <dbReference type="ARBA" id="ARBA00022475"/>
    </source>
</evidence>
<organism evidence="11 12">
    <name type="scientific">Motilimonas cestriensis</name>
    <dbReference type="NCBI Taxonomy" id="2742685"/>
    <lineage>
        <taxon>Bacteria</taxon>
        <taxon>Pseudomonadati</taxon>
        <taxon>Pseudomonadota</taxon>
        <taxon>Gammaproteobacteria</taxon>
        <taxon>Alteromonadales</taxon>
        <taxon>Alteromonadales genera incertae sedis</taxon>
        <taxon>Motilimonas</taxon>
    </lineage>
</organism>
<dbReference type="PANTHER" id="PTHR30614">
    <property type="entry name" value="MEMBRANE COMPONENT OF AMINO ACID ABC TRANSPORTER"/>
    <property type="match status" value="1"/>
</dbReference>
<protein>
    <submittedName>
        <fullName evidence="11">Amino acid ABC transporter permease</fullName>
    </submittedName>
</protein>
<evidence type="ECO:0000256" key="7">
    <source>
        <dbReference type="ARBA" id="ARBA00022989"/>
    </source>
</evidence>
<evidence type="ECO:0000256" key="2">
    <source>
        <dbReference type="ARBA" id="ARBA00010072"/>
    </source>
</evidence>
<dbReference type="InterPro" id="IPR043429">
    <property type="entry name" value="ArtM/GltK/GlnP/TcyL/YhdX-like"/>
</dbReference>
<dbReference type="CDD" id="cd06261">
    <property type="entry name" value="TM_PBP2"/>
    <property type="match status" value="1"/>
</dbReference>
<feature type="domain" description="ABC transmembrane type-1" evidence="10">
    <location>
        <begin position="19"/>
        <end position="208"/>
    </location>
</feature>
<evidence type="ECO:0000256" key="1">
    <source>
        <dbReference type="ARBA" id="ARBA00004429"/>
    </source>
</evidence>
<keyword evidence="3 9" id="KW-0813">Transport</keyword>